<accession>A0ACC0W0I9</accession>
<reference evidence="1 2" key="1">
    <citation type="journal article" date="2022" name="bioRxiv">
        <title>The genome of the oomycete Peronosclerospora sorghi, a cosmopolitan pathogen of maize and sorghum, is inflated with dispersed pseudogenes.</title>
        <authorList>
            <person name="Fletcher K."/>
            <person name="Martin F."/>
            <person name="Isakeit T."/>
            <person name="Cavanaugh K."/>
            <person name="Magill C."/>
            <person name="Michelmore R."/>
        </authorList>
    </citation>
    <scope>NUCLEOTIDE SEQUENCE [LARGE SCALE GENOMIC DNA]</scope>
    <source>
        <strain evidence="1">P6</strain>
    </source>
</reference>
<gene>
    <name evidence="1" type="ORF">PsorP6_009338</name>
</gene>
<comment type="caution">
    <text evidence="1">The sequence shown here is derived from an EMBL/GenBank/DDBJ whole genome shotgun (WGS) entry which is preliminary data.</text>
</comment>
<organism evidence="1 2">
    <name type="scientific">Peronosclerospora sorghi</name>
    <dbReference type="NCBI Taxonomy" id="230839"/>
    <lineage>
        <taxon>Eukaryota</taxon>
        <taxon>Sar</taxon>
        <taxon>Stramenopiles</taxon>
        <taxon>Oomycota</taxon>
        <taxon>Peronosporomycetes</taxon>
        <taxon>Peronosporales</taxon>
        <taxon>Peronosporaceae</taxon>
        <taxon>Peronosclerospora</taxon>
    </lineage>
</organism>
<protein>
    <submittedName>
        <fullName evidence="1">Uncharacterized protein</fullName>
    </submittedName>
</protein>
<keyword evidence="2" id="KW-1185">Reference proteome</keyword>
<proteinExistence type="predicted"/>
<evidence type="ECO:0000313" key="2">
    <source>
        <dbReference type="Proteomes" id="UP001163321"/>
    </source>
</evidence>
<sequence>MFKFFFVILHCQCPTLRFMINTYILEECARMLNELKDHEEWRGQNISKESKEKEATADRANRQHEQNSKKKIISGNI</sequence>
<dbReference type="Proteomes" id="UP001163321">
    <property type="component" value="Chromosome 5"/>
</dbReference>
<dbReference type="EMBL" id="CM047584">
    <property type="protein sequence ID" value="KAI9912249.1"/>
    <property type="molecule type" value="Genomic_DNA"/>
</dbReference>
<evidence type="ECO:0000313" key="1">
    <source>
        <dbReference type="EMBL" id="KAI9912249.1"/>
    </source>
</evidence>
<name>A0ACC0W0I9_9STRA</name>